<reference evidence="2" key="1">
    <citation type="journal article" date="2019" name="Int. J. Syst. Evol. Microbiol.">
        <title>The Global Catalogue of Microorganisms (GCM) 10K type strain sequencing project: providing services to taxonomists for standard genome sequencing and annotation.</title>
        <authorList>
            <consortium name="The Broad Institute Genomics Platform"/>
            <consortium name="The Broad Institute Genome Sequencing Center for Infectious Disease"/>
            <person name="Wu L."/>
            <person name="Ma J."/>
        </authorList>
    </citation>
    <scope>NUCLEOTIDE SEQUENCE [LARGE SCALE GENOMIC DNA]</scope>
    <source>
        <strain evidence="2">CCUG 43304</strain>
    </source>
</reference>
<keyword evidence="2" id="KW-1185">Reference proteome</keyword>
<sequence length="73" mass="7601">MTHPRAVHLPDGQVHQACSRAPADIRFSVISRWVMSGPGTVAVEASPEPGRGEVIAFEYVSARSGGECPVGAG</sequence>
<gene>
    <name evidence="1" type="ORF">ACFQB0_12135</name>
</gene>
<dbReference type="EMBL" id="JBHSTP010000003">
    <property type="protein sequence ID" value="MFC6356855.1"/>
    <property type="molecule type" value="Genomic_DNA"/>
</dbReference>
<accession>A0ABW1VH80</accession>
<name>A0ABW1VH80_9MICO</name>
<organism evidence="1 2">
    <name type="scientific">Luethyella okanaganae</name>
    <dbReference type="NCBI Taxonomy" id="69372"/>
    <lineage>
        <taxon>Bacteria</taxon>
        <taxon>Bacillati</taxon>
        <taxon>Actinomycetota</taxon>
        <taxon>Actinomycetes</taxon>
        <taxon>Micrococcales</taxon>
        <taxon>Microbacteriaceae</taxon>
        <taxon>Luethyella</taxon>
    </lineage>
</organism>
<dbReference type="RefSeq" id="WP_386731935.1">
    <property type="nucleotide sequence ID" value="NZ_JBHSTP010000003.1"/>
</dbReference>
<evidence type="ECO:0000313" key="2">
    <source>
        <dbReference type="Proteomes" id="UP001596306"/>
    </source>
</evidence>
<comment type="caution">
    <text evidence="1">The sequence shown here is derived from an EMBL/GenBank/DDBJ whole genome shotgun (WGS) entry which is preliminary data.</text>
</comment>
<dbReference type="Proteomes" id="UP001596306">
    <property type="component" value="Unassembled WGS sequence"/>
</dbReference>
<protein>
    <submittedName>
        <fullName evidence="1">Uncharacterized protein</fullName>
    </submittedName>
</protein>
<proteinExistence type="predicted"/>
<evidence type="ECO:0000313" key="1">
    <source>
        <dbReference type="EMBL" id="MFC6356855.1"/>
    </source>
</evidence>